<comment type="caution">
    <text evidence="4">The sequence shown here is derived from an EMBL/GenBank/DDBJ whole genome shotgun (WGS) entry which is preliminary data.</text>
</comment>
<dbReference type="Gene3D" id="3.40.190.10">
    <property type="entry name" value="Periplasmic binding protein-like II"/>
    <property type="match status" value="2"/>
</dbReference>
<dbReference type="SMART" id="SM00062">
    <property type="entry name" value="PBPb"/>
    <property type="match status" value="1"/>
</dbReference>
<dbReference type="SUPFAM" id="SSF53850">
    <property type="entry name" value="Periplasmic binding protein-like II"/>
    <property type="match status" value="1"/>
</dbReference>
<evidence type="ECO:0000256" key="1">
    <source>
        <dbReference type="ARBA" id="ARBA00010742"/>
    </source>
</evidence>
<dbReference type="RefSeq" id="WP_116270940.1">
    <property type="nucleotide sequence ID" value="NZ_BGZJ01000002.1"/>
</dbReference>
<dbReference type="AlphaFoldDB" id="A0A388SED6"/>
<evidence type="ECO:0000259" key="3">
    <source>
        <dbReference type="SMART" id="SM00062"/>
    </source>
</evidence>
<dbReference type="CDD" id="cd01008">
    <property type="entry name" value="PBP2_NrtA_SsuA_CpmA_like"/>
    <property type="match status" value="1"/>
</dbReference>
<gene>
    <name evidence="4" type="primary">ssuA2</name>
    <name evidence="4" type="ORF">MESMUL_20810</name>
</gene>
<proteinExistence type="inferred from homology"/>
<reference evidence="4 5" key="1">
    <citation type="journal article" date="2018" name="Int. J. Syst. Evol. Microbiol.">
        <title>Mesosutterella multiformis gen. nov., sp. nov., a member of the family Sutterellaceae and Sutterella megalosphaeroides sp. nov., isolated from human faeces.</title>
        <authorList>
            <person name="Sakamoto M."/>
            <person name="Ikeyama N."/>
            <person name="Kunihiro T."/>
            <person name="Iino T."/>
            <person name="Yuki M."/>
            <person name="Ohkuma M."/>
        </authorList>
    </citation>
    <scope>NUCLEOTIDE SEQUENCE [LARGE SCALE GENOMIC DNA]</scope>
    <source>
        <strain evidence="4 5">4NBBH2</strain>
    </source>
</reference>
<dbReference type="InterPro" id="IPR001638">
    <property type="entry name" value="Solute-binding_3/MltF_N"/>
</dbReference>
<keyword evidence="2" id="KW-0732">Signal</keyword>
<organism evidence="4 5">
    <name type="scientific">Mesosutterella multiformis</name>
    <dbReference type="NCBI Taxonomy" id="2259133"/>
    <lineage>
        <taxon>Bacteria</taxon>
        <taxon>Pseudomonadati</taxon>
        <taxon>Pseudomonadota</taxon>
        <taxon>Betaproteobacteria</taxon>
        <taxon>Burkholderiales</taxon>
        <taxon>Sutterellaceae</taxon>
        <taxon>Mesosutterella</taxon>
    </lineage>
</organism>
<sequence>MNFIKAVAIAISAVIACGAAEAKMPKEVNIVYVKAPFNLQNMVIKDQKLLEKAFAKDGVKVNWKTITSGAQQSQAMAAGSVDVSAVMNTASLLLANGAGNPVQIATGVAHPSENFAIVVKSGSIKSIKDLKGKRVAGPRGTVLQQLLLAALAKNGMKATDAQFISMGIPESLAAVTSGRVDAALLAASAVVKAEESGCRVLTTAKGLVDVNLVMTARKGFADESPEALATIVKVNRESLKWIKSHWKEAIAIGAKEQGISVSQAETLARRSHYYDVLTQTDIKGLEADQKFLVESGLMAHPVNVKSLILPGAMK</sequence>
<dbReference type="InterPro" id="IPR015168">
    <property type="entry name" value="SsuA/THI5"/>
</dbReference>
<evidence type="ECO:0000256" key="2">
    <source>
        <dbReference type="SAM" id="SignalP"/>
    </source>
</evidence>
<evidence type="ECO:0000313" key="5">
    <source>
        <dbReference type="Proteomes" id="UP000266091"/>
    </source>
</evidence>
<comment type="similarity">
    <text evidence="1">Belongs to the bacterial solute-binding protein SsuA/TauA family.</text>
</comment>
<dbReference type="Proteomes" id="UP000266091">
    <property type="component" value="Unassembled WGS sequence"/>
</dbReference>
<feature type="domain" description="Solute-binding protein family 3/N-terminal" evidence="3">
    <location>
        <begin position="32"/>
        <end position="245"/>
    </location>
</feature>
<dbReference type="Pfam" id="PF09084">
    <property type="entry name" value="NMT1"/>
    <property type="match status" value="1"/>
</dbReference>
<feature type="chain" id="PRO_5017178824" evidence="2">
    <location>
        <begin position="23"/>
        <end position="314"/>
    </location>
</feature>
<keyword evidence="5" id="KW-1185">Reference proteome</keyword>
<dbReference type="PANTHER" id="PTHR30024">
    <property type="entry name" value="ALIPHATIC SULFONATES-BINDING PROTEIN-RELATED"/>
    <property type="match status" value="1"/>
</dbReference>
<dbReference type="EMBL" id="BGZJ01000002">
    <property type="protein sequence ID" value="GBO94727.1"/>
    <property type="molecule type" value="Genomic_DNA"/>
</dbReference>
<dbReference type="PROSITE" id="PS51257">
    <property type="entry name" value="PROKAR_LIPOPROTEIN"/>
    <property type="match status" value="1"/>
</dbReference>
<name>A0A388SED6_9BURK</name>
<accession>A0A388SED6</accession>
<evidence type="ECO:0000313" key="4">
    <source>
        <dbReference type="EMBL" id="GBO94727.1"/>
    </source>
</evidence>
<feature type="signal peptide" evidence="2">
    <location>
        <begin position="1"/>
        <end position="22"/>
    </location>
</feature>
<protein>
    <submittedName>
        <fullName evidence="4">ABC transporter substrate-binding protein</fullName>
    </submittedName>
</protein>
<dbReference type="OrthoDB" id="286202at2"/>